<sequence>MYTTGSLYFKEDVSPELQDWSEEDNQCPSAQKSRIGPIVDKEWWRGRNGRIYKPIAVPPEKRSRNSSAARKKMCSCCSPPGSPRLLIIISPFRTLDMSGSDMLNESPEEPSITCFLDWQGAIVAPIFMQASIPALLAYTDDVFKLDSE</sequence>
<protein>
    <submittedName>
        <fullName evidence="1">Uncharacterized protein</fullName>
    </submittedName>
</protein>
<reference evidence="2" key="1">
    <citation type="journal article" date="2017" name="Nat. Ecol. Evol.">
        <title>Genome expansion and lineage-specific genetic innovations in the forest pathogenic fungi Armillaria.</title>
        <authorList>
            <person name="Sipos G."/>
            <person name="Prasanna A.N."/>
            <person name="Walter M.C."/>
            <person name="O'Connor E."/>
            <person name="Balint B."/>
            <person name="Krizsan K."/>
            <person name="Kiss B."/>
            <person name="Hess J."/>
            <person name="Varga T."/>
            <person name="Slot J."/>
            <person name="Riley R."/>
            <person name="Boka B."/>
            <person name="Rigling D."/>
            <person name="Barry K."/>
            <person name="Lee J."/>
            <person name="Mihaltcheva S."/>
            <person name="LaButti K."/>
            <person name="Lipzen A."/>
            <person name="Waldron R."/>
            <person name="Moloney N.M."/>
            <person name="Sperisen C."/>
            <person name="Kredics L."/>
            <person name="Vagvoelgyi C."/>
            <person name="Patrignani A."/>
            <person name="Fitzpatrick D."/>
            <person name="Nagy I."/>
            <person name="Doyle S."/>
            <person name="Anderson J.B."/>
            <person name="Grigoriev I.V."/>
            <person name="Gueldener U."/>
            <person name="Muensterkoetter M."/>
            <person name="Nagy L.G."/>
        </authorList>
    </citation>
    <scope>NUCLEOTIDE SEQUENCE [LARGE SCALE GENOMIC DNA]</scope>
    <source>
        <strain evidence="2">C18/9</strain>
    </source>
</reference>
<keyword evidence="2" id="KW-1185">Reference proteome</keyword>
<dbReference type="OrthoDB" id="2831558at2759"/>
<evidence type="ECO:0000313" key="2">
    <source>
        <dbReference type="Proteomes" id="UP000219338"/>
    </source>
</evidence>
<accession>A0A284QSZ6</accession>
<organism evidence="1 2">
    <name type="scientific">Armillaria ostoyae</name>
    <name type="common">Armillaria root rot fungus</name>
    <dbReference type="NCBI Taxonomy" id="47428"/>
    <lineage>
        <taxon>Eukaryota</taxon>
        <taxon>Fungi</taxon>
        <taxon>Dikarya</taxon>
        <taxon>Basidiomycota</taxon>
        <taxon>Agaricomycotina</taxon>
        <taxon>Agaricomycetes</taxon>
        <taxon>Agaricomycetidae</taxon>
        <taxon>Agaricales</taxon>
        <taxon>Marasmiineae</taxon>
        <taxon>Physalacriaceae</taxon>
        <taxon>Armillaria</taxon>
    </lineage>
</organism>
<dbReference type="Proteomes" id="UP000219338">
    <property type="component" value="Unassembled WGS sequence"/>
</dbReference>
<name>A0A284QSZ6_ARMOS</name>
<dbReference type="AlphaFoldDB" id="A0A284QSZ6"/>
<gene>
    <name evidence="1" type="ORF">ARMOST_02922</name>
</gene>
<dbReference type="EMBL" id="FUEG01000002">
    <property type="protein sequence ID" value="SJK99614.1"/>
    <property type="molecule type" value="Genomic_DNA"/>
</dbReference>
<proteinExistence type="predicted"/>
<evidence type="ECO:0000313" key="1">
    <source>
        <dbReference type="EMBL" id="SJK99614.1"/>
    </source>
</evidence>